<organism evidence="2 3">
    <name type="scientific">Burkholderia metallica</name>
    <dbReference type="NCBI Taxonomy" id="488729"/>
    <lineage>
        <taxon>Bacteria</taxon>
        <taxon>Pseudomonadati</taxon>
        <taxon>Pseudomonadota</taxon>
        <taxon>Betaproteobacteria</taxon>
        <taxon>Burkholderiales</taxon>
        <taxon>Burkholderiaceae</taxon>
        <taxon>Burkholderia</taxon>
        <taxon>Burkholderia cepacia complex</taxon>
    </lineage>
</organism>
<feature type="domain" description="HTH marR-type" evidence="1">
    <location>
        <begin position="1"/>
        <end position="158"/>
    </location>
</feature>
<dbReference type="PANTHER" id="PTHR33164:SF104">
    <property type="entry name" value="TRANSCRIPTIONAL REGULATORY PROTEIN"/>
    <property type="match status" value="1"/>
</dbReference>
<dbReference type="GeneID" id="67904028"/>
<dbReference type="InterPro" id="IPR036390">
    <property type="entry name" value="WH_DNA-bd_sf"/>
</dbReference>
<dbReference type="PANTHER" id="PTHR33164">
    <property type="entry name" value="TRANSCRIPTIONAL REGULATOR, MARR FAMILY"/>
    <property type="match status" value="1"/>
</dbReference>
<name>A0ABT8P902_9BURK</name>
<evidence type="ECO:0000313" key="3">
    <source>
        <dbReference type="Proteomes" id="UP001171606"/>
    </source>
</evidence>
<accession>A0ABT8P902</accession>
<sequence>MDRAAYALAQWRAERPDLDASSMVVMGRLQEAALVIARDRLNPLFARYGMQPGEFDVLATLRRGGAPFALTPTALYDALMMSSGGMTARIDRLQKAGWVERRPNPADGRGTLVALTEAGCALIDEAVVAHIDNQRAVLAVLSDAEQATLSQLLEKLLAGLGDGAPKEAERSAGKVTPSKA</sequence>
<dbReference type="PROSITE" id="PS50995">
    <property type="entry name" value="HTH_MARR_2"/>
    <property type="match status" value="1"/>
</dbReference>
<dbReference type="SUPFAM" id="SSF46785">
    <property type="entry name" value="Winged helix' DNA-binding domain"/>
    <property type="match status" value="1"/>
</dbReference>
<reference evidence="2" key="1">
    <citation type="submission" date="2023-07" db="EMBL/GenBank/DDBJ databases">
        <title>A collection of bacterial strains from the Burkholderia cepacia Research Laboratory and Repository.</title>
        <authorList>
            <person name="Lipuma J."/>
            <person name="Spilker T."/>
            <person name="Caverly L."/>
        </authorList>
    </citation>
    <scope>NUCLEOTIDE SEQUENCE</scope>
    <source>
        <strain evidence="2">AU42020</strain>
    </source>
</reference>
<dbReference type="Pfam" id="PF12802">
    <property type="entry name" value="MarR_2"/>
    <property type="match status" value="1"/>
</dbReference>
<dbReference type="InterPro" id="IPR000835">
    <property type="entry name" value="HTH_MarR-typ"/>
</dbReference>
<gene>
    <name evidence="2" type="ORF">QZM52_09735</name>
</gene>
<evidence type="ECO:0000313" key="2">
    <source>
        <dbReference type="EMBL" id="MDN7931567.1"/>
    </source>
</evidence>
<dbReference type="RefSeq" id="WP_069256675.1">
    <property type="nucleotide sequence ID" value="NZ_CABVPT010000052.1"/>
</dbReference>
<protein>
    <submittedName>
        <fullName evidence="2">MarR family transcriptional regulator</fullName>
    </submittedName>
</protein>
<comment type="caution">
    <text evidence="2">The sequence shown here is derived from an EMBL/GenBank/DDBJ whole genome shotgun (WGS) entry which is preliminary data.</text>
</comment>
<dbReference type="Proteomes" id="UP001171606">
    <property type="component" value="Unassembled WGS sequence"/>
</dbReference>
<dbReference type="InterPro" id="IPR036388">
    <property type="entry name" value="WH-like_DNA-bd_sf"/>
</dbReference>
<dbReference type="SMART" id="SM00347">
    <property type="entry name" value="HTH_MARR"/>
    <property type="match status" value="1"/>
</dbReference>
<evidence type="ECO:0000259" key="1">
    <source>
        <dbReference type="PROSITE" id="PS50995"/>
    </source>
</evidence>
<proteinExistence type="predicted"/>
<dbReference type="InterPro" id="IPR039422">
    <property type="entry name" value="MarR/SlyA-like"/>
</dbReference>
<dbReference type="Gene3D" id="1.10.10.10">
    <property type="entry name" value="Winged helix-like DNA-binding domain superfamily/Winged helix DNA-binding domain"/>
    <property type="match status" value="1"/>
</dbReference>
<dbReference type="EMBL" id="JAUJSQ010000003">
    <property type="protein sequence ID" value="MDN7931567.1"/>
    <property type="molecule type" value="Genomic_DNA"/>
</dbReference>
<dbReference type="PRINTS" id="PR00598">
    <property type="entry name" value="HTHMARR"/>
</dbReference>
<keyword evidence="3" id="KW-1185">Reference proteome</keyword>